<accession>N8YPA4</accession>
<gene>
    <name evidence="1" type="ORF">F963_02559</name>
</gene>
<dbReference type="HOGENOM" id="CLU_2646197_0_0_6"/>
<dbReference type="PATRIC" id="fig|1217651.3.peg.2519"/>
<dbReference type="InterPro" id="IPR016181">
    <property type="entry name" value="Acyl_CoA_acyltransferase"/>
</dbReference>
<dbReference type="Proteomes" id="UP000013270">
    <property type="component" value="Unassembled WGS sequence"/>
</dbReference>
<dbReference type="EMBL" id="APPK01000039">
    <property type="protein sequence ID" value="ENV21418.1"/>
    <property type="molecule type" value="Genomic_DNA"/>
</dbReference>
<reference evidence="1 2" key="1">
    <citation type="submission" date="2013-02" db="EMBL/GenBank/DDBJ databases">
        <title>The Genome Sequence of Acinetobacter bereziniae NIPH 3.</title>
        <authorList>
            <consortium name="The Broad Institute Genome Sequencing Platform"/>
            <consortium name="The Broad Institute Genome Sequencing Center for Infectious Disease"/>
            <person name="Cerqueira G."/>
            <person name="Feldgarden M."/>
            <person name="Courvalin P."/>
            <person name="Perichon B."/>
            <person name="Grillot-Courvalin C."/>
            <person name="Clermont D."/>
            <person name="Rocha E."/>
            <person name="Yoon E.-J."/>
            <person name="Nemec A."/>
            <person name="Walker B."/>
            <person name="Young S.K."/>
            <person name="Zeng Q."/>
            <person name="Gargeya S."/>
            <person name="Fitzgerald M."/>
            <person name="Haas B."/>
            <person name="Abouelleil A."/>
            <person name="Alvarado L."/>
            <person name="Arachchi H.M."/>
            <person name="Berlin A.M."/>
            <person name="Chapman S.B."/>
            <person name="Dewar J."/>
            <person name="Goldberg J."/>
            <person name="Griggs A."/>
            <person name="Gujja S."/>
            <person name="Hansen M."/>
            <person name="Howarth C."/>
            <person name="Imamovic A."/>
            <person name="Larimer J."/>
            <person name="McCowan C."/>
            <person name="Murphy C."/>
            <person name="Neiman D."/>
            <person name="Pearson M."/>
            <person name="Priest M."/>
            <person name="Roberts A."/>
            <person name="Saif S."/>
            <person name="Shea T."/>
            <person name="Sisk P."/>
            <person name="Sykes S."/>
            <person name="Wortman J."/>
            <person name="Nusbaum C."/>
            <person name="Birren B."/>
        </authorList>
    </citation>
    <scope>NUCLEOTIDE SEQUENCE [LARGE SCALE GENOMIC DNA]</scope>
    <source>
        <strain evidence="1 2">NIPH 3</strain>
    </source>
</reference>
<evidence type="ECO:0000313" key="1">
    <source>
        <dbReference type="EMBL" id="ENV21418.1"/>
    </source>
</evidence>
<dbReference type="AlphaFoldDB" id="N8YPA4"/>
<comment type="caution">
    <text evidence="1">The sequence shown here is derived from an EMBL/GenBank/DDBJ whole genome shotgun (WGS) entry which is preliminary data.</text>
</comment>
<protein>
    <submittedName>
        <fullName evidence="1">Uncharacterized protein</fullName>
    </submittedName>
</protein>
<dbReference type="SUPFAM" id="SSF55729">
    <property type="entry name" value="Acyl-CoA N-acyltransferases (Nat)"/>
    <property type="match status" value="1"/>
</dbReference>
<evidence type="ECO:0000313" key="2">
    <source>
        <dbReference type="Proteomes" id="UP000013270"/>
    </source>
</evidence>
<name>N8YPA4_ACIBZ</name>
<dbReference type="RefSeq" id="WP_004831088.1">
    <property type="nucleotide sequence ID" value="NZ_KB849468.1"/>
</dbReference>
<organism evidence="1 2">
    <name type="scientific">Acinetobacter bereziniae NIPH 3</name>
    <dbReference type="NCBI Taxonomy" id="1217651"/>
    <lineage>
        <taxon>Bacteria</taxon>
        <taxon>Pseudomonadati</taxon>
        <taxon>Pseudomonadota</taxon>
        <taxon>Gammaproteobacteria</taxon>
        <taxon>Moraxellales</taxon>
        <taxon>Moraxellaceae</taxon>
        <taxon>Acinetobacter</taxon>
    </lineage>
</organism>
<sequence length="76" mass="8686">MDNHNIDGQLNTVSIGFWGNAKFKQKGDITQAPKLFIHTLFSKWNFVVLNANVENLLVRKLCEKDGFLLKVLNINL</sequence>
<proteinExistence type="predicted"/>
<dbReference type="Gene3D" id="3.40.630.30">
    <property type="match status" value="1"/>
</dbReference>